<reference evidence="2 3" key="1">
    <citation type="submission" date="2015-04" db="EMBL/GenBank/DDBJ databases">
        <title>The draft genome sequence of Erythrobacr gangjinensis K7-2.</title>
        <authorList>
            <person name="Zhuang L."/>
            <person name="Liu Y."/>
            <person name="Shao Z."/>
        </authorList>
    </citation>
    <scope>NUCLEOTIDE SEQUENCE [LARGE SCALE GENOMIC DNA]</scope>
    <source>
        <strain evidence="2 3">K7-2</strain>
    </source>
</reference>
<name>A0A0G9MKD4_9SPHN</name>
<evidence type="ECO:0000256" key="1">
    <source>
        <dbReference type="SAM" id="MobiDB-lite"/>
    </source>
</evidence>
<evidence type="ECO:0000313" key="3">
    <source>
        <dbReference type="Proteomes" id="UP000053070"/>
    </source>
</evidence>
<comment type="caution">
    <text evidence="2">The sequence shown here is derived from an EMBL/GenBank/DDBJ whole genome shotgun (WGS) entry which is preliminary data.</text>
</comment>
<dbReference type="AlphaFoldDB" id="A0A0G9MKD4"/>
<dbReference type="Proteomes" id="UP000053070">
    <property type="component" value="Unassembled WGS sequence"/>
</dbReference>
<accession>A0A0G9MKD4</accession>
<organism evidence="2 3">
    <name type="scientific">Aurantiacibacter gangjinensis</name>
    <dbReference type="NCBI Taxonomy" id="502682"/>
    <lineage>
        <taxon>Bacteria</taxon>
        <taxon>Pseudomonadati</taxon>
        <taxon>Pseudomonadota</taxon>
        <taxon>Alphaproteobacteria</taxon>
        <taxon>Sphingomonadales</taxon>
        <taxon>Erythrobacteraceae</taxon>
        <taxon>Aurantiacibacter</taxon>
    </lineage>
</organism>
<sequence length="77" mass="8652">MRQLRASVCQSRQKPTTAARRTPQSRARRWRHRQQAGWATNAPACKTGRRASAACLPAPRAPAPLAVRRRQPRLMPA</sequence>
<feature type="region of interest" description="Disordered" evidence="1">
    <location>
        <begin position="1"/>
        <end position="39"/>
    </location>
</feature>
<proteinExistence type="predicted"/>
<dbReference type="EMBL" id="LBHC01000003">
    <property type="protein sequence ID" value="KLE31135.1"/>
    <property type="molecule type" value="Genomic_DNA"/>
</dbReference>
<protein>
    <submittedName>
        <fullName evidence="2">Uncharacterized protein</fullName>
    </submittedName>
</protein>
<keyword evidence="3" id="KW-1185">Reference proteome</keyword>
<evidence type="ECO:0000313" key="2">
    <source>
        <dbReference type="EMBL" id="KLE31135.1"/>
    </source>
</evidence>
<gene>
    <name evidence="2" type="ORF">AAW01_12980</name>
</gene>